<protein>
    <submittedName>
        <fullName evidence="2">Uncharacterized protein</fullName>
    </submittedName>
</protein>
<feature type="transmembrane region" description="Helical" evidence="1">
    <location>
        <begin position="39"/>
        <end position="60"/>
    </location>
</feature>
<keyword evidence="1" id="KW-0812">Transmembrane</keyword>
<keyword evidence="1" id="KW-1133">Transmembrane helix</keyword>
<evidence type="ECO:0000313" key="3">
    <source>
        <dbReference type="Proteomes" id="UP000828390"/>
    </source>
</evidence>
<reference evidence="2" key="1">
    <citation type="journal article" date="2019" name="bioRxiv">
        <title>The Genome of the Zebra Mussel, Dreissena polymorpha: A Resource for Invasive Species Research.</title>
        <authorList>
            <person name="McCartney M.A."/>
            <person name="Auch B."/>
            <person name="Kono T."/>
            <person name="Mallez S."/>
            <person name="Zhang Y."/>
            <person name="Obille A."/>
            <person name="Becker A."/>
            <person name="Abrahante J.E."/>
            <person name="Garbe J."/>
            <person name="Badalamenti J.P."/>
            <person name="Herman A."/>
            <person name="Mangelson H."/>
            <person name="Liachko I."/>
            <person name="Sullivan S."/>
            <person name="Sone E.D."/>
            <person name="Koren S."/>
            <person name="Silverstein K.A.T."/>
            <person name="Beckman K.B."/>
            <person name="Gohl D.M."/>
        </authorList>
    </citation>
    <scope>NUCLEOTIDE SEQUENCE</scope>
    <source>
        <strain evidence="2">Duluth1</strain>
        <tissue evidence="2">Whole animal</tissue>
    </source>
</reference>
<comment type="caution">
    <text evidence="2">The sequence shown here is derived from an EMBL/GenBank/DDBJ whole genome shotgun (WGS) entry which is preliminary data.</text>
</comment>
<organism evidence="2 3">
    <name type="scientific">Dreissena polymorpha</name>
    <name type="common">Zebra mussel</name>
    <name type="synonym">Mytilus polymorpha</name>
    <dbReference type="NCBI Taxonomy" id="45954"/>
    <lineage>
        <taxon>Eukaryota</taxon>
        <taxon>Metazoa</taxon>
        <taxon>Spiralia</taxon>
        <taxon>Lophotrochozoa</taxon>
        <taxon>Mollusca</taxon>
        <taxon>Bivalvia</taxon>
        <taxon>Autobranchia</taxon>
        <taxon>Heteroconchia</taxon>
        <taxon>Euheterodonta</taxon>
        <taxon>Imparidentia</taxon>
        <taxon>Neoheterodontei</taxon>
        <taxon>Myida</taxon>
        <taxon>Dreissenoidea</taxon>
        <taxon>Dreissenidae</taxon>
        <taxon>Dreissena</taxon>
    </lineage>
</organism>
<keyword evidence="3" id="KW-1185">Reference proteome</keyword>
<evidence type="ECO:0000313" key="2">
    <source>
        <dbReference type="EMBL" id="KAH3862757.1"/>
    </source>
</evidence>
<reference evidence="2" key="2">
    <citation type="submission" date="2020-11" db="EMBL/GenBank/DDBJ databases">
        <authorList>
            <person name="McCartney M.A."/>
            <person name="Auch B."/>
            <person name="Kono T."/>
            <person name="Mallez S."/>
            <person name="Becker A."/>
            <person name="Gohl D.M."/>
            <person name="Silverstein K.A.T."/>
            <person name="Koren S."/>
            <person name="Bechman K.B."/>
            <person name="Herman A."/>
            <person name="Abrahante J.E."/>
            <person name="Garbe J."/>
        </authorList>
    </citation>
    <scope>NUCLEOTIDE SEQUENCE</scope>
    <source>
        <strain evidence="2">Duluth1</strain>
        <tissue evidence="2">Whole animal</tissue>
    </source>
</reference>
<evidence type="ECO:0000256" key="1">
    <source>
        <dbReference type="SAM" id="Phobius"/>
    </source>
</evidence>
<gene>
    <name evidence="2" type="ORF">DPMN_025731</name>
</gene>
<sequence length="63" mass="6938">MVWVLDERNLALCAIVTAAMQFSFFLVACSCKFDKVTDFAGGTNFVVLALLTFLMAQVNVQTN</sequence>
<accession>A0A9D4RDL0</accession>
<keyword evidence="1" id="KW-0472">Membrane</keyword>
<dbReference type="Proteomes" id="UP000828390">
    <property type="component" value="Unassembled WGS sequence"/>
</dbReference>
<name>A0A9D4RDL0_DREPO</name>
<proteinExistence type="predicted"/>
<dbReference type="EMBL" id="JAIWYP010000002">
    <property type="protein sequence ID" value="KAH3862757.1"/>
    <property type="molecule type" value="Genomic_DNA"/>
</dbReference>
<dbReference type="AlphaFoldDB" id="A0A9D4RDL0"/>